<sequence length="46" mass="5165">MDKYAPFVWASYSIALSLLGLVSLFVVVRLAKAKSRHARLKAEETQ</sequence>
<protein>
    <recommendedName>
        <fullName evidence="4 12">Heme exporter protein D</fullName>
    </recommendedName>
</protein>
<evidence type="ECO:0000256" key="12">
    <source>
        <dbReference type="RuleBase" id="RU363101"/>
    </source>
</evidence>
<dbReference type="GO" id="GO:0005886">
    <property type="term" value="C:plasma membrane"/>
    <property type="evidence" value="ECO:0007669"/>
    <property type="project" value="UniProtKB-SubCell"/>
</dbReference>
<reference evidence="14" key="1">
    <citation type="journal article" date="2011" name="J. Bacteriol.">
        <title>Genome sequences of eight morphologically diverse alphaproteobacteria.</title>
        <authorList>
            <consortium name="US DOE Joint Genome Institute"/>
            <person name="Brown P.J."/>
            <person name="Kysela D.T."/>
            <person name="Buechlein A."/>
            <person name="Hemmerich C."/>
            <person name="Brun Y.V."/>
        </authorList>
    </citation>
    <scope>NUCLEOTIDE SEQUENCE [LARGE SCALE GENOMIC DNA]</scope>
    <source>
        <strain evidence="14">ATCC 49814 / DSM 5838 / IFAM 1418</strain>
    </source>
</reference>
<organism evidence="13 14">
    <name type="scientific">Hirschia baltica (strain ATCC 49814 / DSM 5838 / IFAM 1418)</name>
    <dbReference type="NCBI Taxonomy" id="582402"/>
    <lineage>
        <taxon>Bacteria</taxon>
        <taxon>Pseudomonadati</taxon>
        <taxon>Pseudomonadota</taxon>
        <taxon>Alphaproteobacteria</taxon>
        <taxon>Hyphomonadales</taxon>
        <taxon>Hyphomonadaceae</taxon>
        <taxon>Hirschia</taxon>
    </lineage>
</organism>
<proteinExistence type="inferred from homology"/>
<keyword evidence="5 12" id="KW-0813">Transport</keyword>
<keyword evidence="6 12" id="KW-1003">Cell membrane</keyword>
<name>C6XKW9_HIRBI</name>
<evidence type="ECO:0000256" key="10">
    <source>
        <dbReference type="ARBA" id="ARBA00022989"/>
    </source>
</evidence>
<keyword evidence="10 12" id="KW-1133">Transmembrane helix</keyword>
<evidence type="ECO:0000256" key="9">
    <source>
        <dbReference type="ARBA" id="ARBA00022748"/>
    </source>
</evidence>
<keyword evidence="9 12" id="KW-0201">Cytochrome c-type biogenesis</keyword>
<dbReference type="InterPro" id="IPR007078">
    <property type="entry name" value="Haem_export_protD_CcmD"/>
</dbReference>
<dbReference type="GO" id="GO:0015886">
    <property type="term" value="P:heme transport"/>
    <property type="evidence" value="ECO:0007669"/>
    <property type="project" value="InterPro"/>
</dbReference>
<gene>
    <name evidence="13" type="ordered locus">Hbal_0096</name>
</gene>
<evidence type="ECO:0000256" key="11">
    <source>
        <dbReference type="ARBA" id="ARBA00023136"/>
    </source>
</evidence>
<dbReference type="GO" id="GO:0017004">
    <property type="term" value="P:cytochrome complex assembly"/>
    <property type="evidence" value="ECO:0007669"/>
    <property type="project" value="UniProtKB-KW"/>
</dbReference>
<keyword evidence="14" id="KW-1185">Reference proteome</keyword>
<evidence type="ECO:0000256" key="1">
    <source>
        <dbReference type="ARBA" id="ARBA00002442"/>
    </source>
</evidence>
<comment type="subcellular location">
    <subcellularLocation>
        <location evidence="2 12">Cell inner membrane</location>
        <topology evidence="2 12">Single-pass membrane protein</topology>
    </subcellularLocation>
</comment>
<keyword evidence="11 12" id="KW-0472">Membrane</keyword>
<dbReference type="KEGG" id="hba:Hbal_0096"/>
<evidence type="ECO:0000313" key="14">
    <source>
        <dbReference type="Proteomes" id="UP000002745"/>
    </source>
</evidence>
<feature type="transmembrane region" description="Helical" evidence="12">
    <location>
        <begin position="12"/>
        <end position="31"/>
    </location>
</feature>
<dbReference type="EMBL" id="CP001678">
    <property type="protein sequence ID" value="ACT57798.1"/>
    <property type="molecule type" value="Genomic_DNA"/>
</dbReference>
<dbReference type="Proteomes" id="UP000002745">
    <property type="component" value="Chromosome"/>
</dbReference>
<dbReference type="AlphaFoldDB" id="C6XKW9"/>
<accession>C6XKW9</accession>
<evidence type="ECO:0000256" key="3">
    <source>
        <dbReference type="ARBA" id="ARBA00008741"/>
    </source>
</evidence>
<comment type="similarity">
    <text evidence="3 12">Belongs to the CcmD/CycX/HelD family.</text>
</comment>
<dbReference type="Pfam" id="PF04995">
    <property type="entry name" value="CcmD"/>
    <property type="match status" value="1"/>
</dbReference>
<evidence type="ECO:0000256" key="8">
    <source>
        <dbReference type="ARBA" id="ARBA00022692"/>
    </source>
</evidence>
<keyword evidence="7 12" id="KW-0997">Cell inner membrane</keyword>
<evidence type="ECO:0000256" key="2">
    <source>
        <dbReference type="ARBA" id="ARBA00004377"/>
    </source>
</evidence>
<evidence type="ECO:0000256" key="6">
    <source>
        <dbReference type="ARBA" id="ARBA00022475"/>
    </source>
</evidence>
<evidence type="ECO:0000256" key="4">
    <source>
        <dbReference type="ARBA" id="ARBA00016461"/>
    </source>
</evidence>
<evidence type="ECO:0000256" key="5">
    <source>
        <dbReference type="ARBA" id="ARBA00022448"/>
    </source>
</evidence>
<evidence type="ECO:0000313" key="13">
    <source>
        <dbReference type="EMBL" id="ACT57798.1"/>
    </source>
</evidence>
<dbReference type="HOGENOM" id="CLU_3184553_0_0_5"/>
<evidence type="ECO:0000256" key="7">
    <source>
        <dbReference type="ARBA" id="ARBA00022519"/>
    </source>
</evidence>
<keyword evidence="8 12" id="KW-0812">Transmembrane</keyword>
<comment type="function">
    <text evidence="1 12">Required for the export of heme to the periplasm for the biogenesis of c-type cytochromes.</text>
</comment>